<evidence type="ECO:0000313" key="4">
    <source>
        <dbReference type="EMBL" id="PKU62484.1"/>
    </source>
</evidence>
<sequence length="874" mass="97139">MLLRLPKATKTTTSRLFSTNILPLLSPLTNSPSHFLSLFQECKSSSHIRCLHQQILARGLLSPLTSTSSSESPLSQQLGAAIVSSYLACSALTDAITVLERLAPSPILWWNLLIRQNVQRCQLYSAFSLCFRLRHAGARPDQYTFPFVLKACGELPSYRRGTLVHALICTSGFDSNVFVCNALITMYSRCGVLVDACQVFDDITKRGIDDVISWNSIVACYVKGRSPRFALKLFAEMGNGVSERSSKRRSDVISLVNILPACAALRALLQAREIHGYAMRNDLYWDVFVANAFIDVYAKCGMMEDALKVFRGMGNKDVVSWNAMVTGYSQNGKFNEALELFNEMRKNKIELNVVTWSSVIAGYAQHGHGYEALDLFRKMQLAGSNPNSVTIISLLSACASVGALSQGMEVHAYALRTCLLISDDDCDEEEDLMVQNGLIDMYSKCKHFNSAHLIFSSIPLIKRNVVTWTVLIGGYAQHGDANHALELFSTMLKDGSSSPNAFTISCALMACARLSVLRFGREIHAYVFRNQSEAEILFVNNCLIDMYSKCGHIDAAQKVFYRIPQKNYVSFTSLMTGYGMHGRGEDALSIFAEMQKSGLSPDGVTFLVLLYACSHSGMVEQGLRYFETMGKDYGLVASSEHYACLIDLLGRGGRLTEAWEKIIKMPTEPSSVVWVALLGACRTHSDVELAEYAFKQLIELKYINDGTCTLLSNIYANAGLWQNVARIRLLMKNSGIKKRPGCSWILGKKGTVTFFVGDRSHPESREIYALLGILIERIKALGYIPKTCFALHDVDDEEKGFLLSEHSERLAVAYGILTSSPEATIRITKNLRVCGDCHSAITYISMIVDHEIILRDSSRFHHFKKGSCSCQGFW</sequence>
<dbReference type="PANTHER" id="PTHR47926:SF445">
    <property type="entry name" value="DYW DOMAIN-CONTAINING PROTEIN"/>
    <property type="match status" value="1"/>
</dbReference>
<evidence type="ECO:0000256" key="1">
    <source>
        <dbReference type="ARBA" id="ARBA00022737"/>
    </source>
</evidence>
<dbReference type="PANTHER" id="PTHR47926">
    <property type="entry name" value="PENTATRICOPEPTIDE REPEAT-CONTAINING PROTEIN"/>
    <property type="match status" value="1"/>
</dbReference>
<reference evidence="4 5" key="1">
    <citation type="journal article" date="2016" name="Sci. Rep.">
        <title>The Dendrobium catenatum Lindl. genome sequence provides insights into polysaccharide synthase, floral development and adaptive evolution.</title>
        <authorList>
            <person name="Zhang G.Q."/>
            <person name="Xu Q."/>
            <person name="Bian C."/>
            <person name="Tsai W.C."/>
            <person name="Yeh C.M."/>
            <person name="Liu K.W."/>
            <person name="Yoshida K."/>
            <person name="Zhang L.S."/>
            <person name="Chang S.B."/>
            <person name="Chen F."/>
            <person name="Shi Y."/>
            <person name="Su Y.Y."/>
            <person name="Zhang Y.Q."/>
            <person name="Chen L.J."/>
            <person name="Yin Y."/>
            <person name="Lin M."/>
            <person name="Huang H."/>
            <person name="Deng H."/>
            <person name="Wang Z.W."/>
            <person name="Zhu S.L."/>
            <person name="Zhao X."/>
            <person name="Deng C."/>
            <person name="Niu S.C."/>
            <person name="Huang J."/>
            <person name="Wang M."/>
            <person name="Liu G.H."/>
            <person name="Yang H.J."/>
            <person name="Xiao X.J."/>
            <person name="Hsiao Y.Y."/>
            <person name="Wu W.L."/>
            <person name="Chen Y.Y."/>
            <person name="Mitsuda N."/>
            <person name="Ohme-Takagi M."/>
            <person name="Luo Y.B."/>
            <person name="Van de Peer Y."/>
            <person name="Liu Z.J."/>
        </authorList>
    </citation>
    <scope>NUCLEOTIDE SEQUENCE [LARGE SCALE GENOMIC DNA]</scope>
    <source>
        <tissue evidence="4">The whole plant</tissue>
    </source>
</reference>
<feature type="repeat" description="PPR" evidence="2">
    <location>
        <begin position="567"/>
        <end position="601"/>
    </location>
</feature>
<dbReference type="OrthoDB" id="185373at2759"/>
<dbReference type="Proteomes" id="UP000233837">
    <property type="component" value="Unassembled WGS sequence"/>
</dbReference>
<protein>
    <submittedName>
        <fullName evidence="4">Pentatricopeptide repeat-containing protein</fullName>
    </submittedName>
</protein>
<dbReference type="Pfam" id="PF20430">
    <property type="entry name" value="Eplus_motif"/>
    <property type="match status" value="1"/>
</dbReference>
<gene>
    <name evidence="4" type="primary">PCMP-H92</name>
    <name evidence="4" type="ORF">MA16_Dca027105</name>
</gene>
<dbReference type="InterPro" id="IPR032867">
    <property type="entry name" value="DYW_dom"/>
</dbReference>
<evidence type="ECO:0000313" key="5">
    <source>
        <dbReference type="Proteomes" id="UP000233837"/>
    </source>
</evidence>
<dbReference type="Gene3D" id="1.25.40.10">
    <property type="entry name" value="Tetratricopeptide repeat domain"/>
    <property type="match status" value="4"/>
</dbReference>
<feature type="repeat" description="PPR" evidence="2">
    <location>
        <begin position="352"/>
        <end position="386"/>
    </location>
</feature>
<feature type="domain" description="DYW" evidence="3">
    <location>
        <begin position="782"/>
        <end position="874"/>
    </location>
</feature>
<dbReference type="AlphaFoldDB" id="A0A2I0VGI6"/>
<dbReference type="InterPro" id="IPR011990">
    <property type="entry name" value="TPR-like_helical_dom_sf"/>
</dbReference>
<dbReference type="InterPro" id="IPR046960">
    <property type="entry name" value="PPR_At4g14850-like_plant"/>
</dbReference>
<dbReference type="FunFam" id="1.25.40.10:FF:000348">
    <property type="entry name" value="Pentatricopeptide repeat-containing protein chloroplastic"/>
    <property type="match status" value="1"/>
</dbReference>
<reference evidence="4 5" key="2">
    <citation type="journal article" date="2017" name="Nature">
        <title>The Apostasia genome and the evolution of orchids.</title>
        <authorList>
            <person name="Zhang G.Q."/>
            <person name="Liu K.W."/>
            <person name="Li Z."/>
            <person name="Lohaus R."/>
            <person name="Hsiao Y.Y."/>
            <person name="Niu S.C."/>
            <person name="Wang J.Y."/>
            <person name="Lin Y.C."/>
            <person name="Xu Q."/>
            <person name="Chen L.J."/>
            <person name="Yoshida K."/>
            <person name="Fujiwara S."/>
            <person name="Wang Z.W."/>
            <person name="Zhang Y.Q."/>
            <person name="Mitsuda N."/>
            <person name="Wang M."/>
            <person name="Liu G.H."/>
            <person name="Pecoraro L."/>
            <person name="Huang H.X."/>
            <person name="Xiao X.J."/>
            <person name="Lin M."/>
            <person name="Wu X.Y."/>
            <person name="Wu W.L."/>
            <person name="Chen Y.Y."/>
            <person name="Chang S.B."/>
            <person name="Sakamoto S."/>
            <person name="Ohme-Takagi M."/>
            <person name="Yagi M."/>
            <person name="Zeng S.J."/>
            <person name="Shen C.Y."/>
            <person name="Yeh C.M."/>
            <person name="Luo Y.B."/>
            <person name="Tsai W.C."/>
            <person name="Van de Peer Y."/>
            <person name="Liu Z.J."/>
        </authorList>
    </citation>
    <scope>NUCLEOTIDE SEQUENCE [LARGE SCALE GENOMIC DNA]</scope>
    <source>
        <tissue evidence="4">The whole plant</tissue>
    </source>
</reference>
<dbReference type="InterPro" id="IPR046849">
    <property type="entry name" value="E2_motif"/>
</dbReference>
<keyword evidence="5" id="KW-1185">Reference proteome</keyword>
<dbReference type="Pfam" id="PF13812">
    <property type="entry name" value="PPR_3"/>
    <property type="match status" value="1"/>
</dbReference>
<dbReference type="GO" id="GO:0008270">
    <property type="term" value="F:zinc ion binding"/>
    <property type="evidence" value="ECO:0007669"/>
    <property type="project" value="InterPro"/>
</dbReference>
<keyword evidence="1" id="KW-0677">Repeat</keyword>
<evidence type="ECO:0000256" key="2">
    <source>
        <dbReference type="PROSITE-ProRule" id="PRU00708"/>
    </source>
</evidence>
<organism evidence="4 5">
    <name type="scientific">Dendrobium catenatum</name>
    <dbReference type="NCBI Taxonomy" id="906689"/>
    <lineage>
        <taxon>Eukaryota</taxon>
        <taxon>Viridiplantae</taxon>
        <taxon>Streptophyta</taxon>
        <taxon>Embryophyta</taxon>
        <taxon>Tracheophyta</taxon>
        <taxon>Spermatophyta</taxon>
        <taxon>Magnoliopsida</taxon>
        <taxon>Liliopsida</taxon>
        <taxon>Asparagales</taxon>
        <taxon>Orchidaceae</taxon>
        <taxon>Epidendroideae</taxon>
        <taxon>Malaxideae</taxon>
        <taxon>Dendrobiinae</taxon>
        <taxon>Dendrobium</taxon>
    </lineage>
</organism>
<proteinExistence type="predicted"/>
<evidence type="ECO:0000259" key="3">
    <source>
        <dbReference type="Pfam" id="PF14432"/>
    </source>
</evidence>
<dbReference type="InterPro" id="IPR046848">
    <property type="entry name" value="E_motif"/>
</dbReference>
<name>A0A2I0VGI6_9ASPA</name>
<feature type="repeat" description="PPR" evidence="2">
    <location>
        <begin position="176"/>
        <end position="210"/>
    </location>
</feature>
<dbReference type="Pfam" id="PF13041">
    <property type="entry name" value="PPR_2"/>
    <property type="match status" value="3"/>
</dbReference>
<dbReference type="GO" id="GO:0003723">
    <property type="term" value="F:RNA binding"/>
    <property type="evidence" value="ECO:0007669"/>
    <property type="project" value="InterPro"/>
</dbReference>
<feature type="repeat" description="PPR" evidence="2">
    <location>
        <begin position="317"/>
        <end position="351"/>
    </location>
</feature>
<dbReference type="EMBL" id="KZ503642">
    <property type="protein sequence ID" value="PKU62484.1"/>
    <property type="molecule type" value="Genomic_DNA"/>
</dbReference>
<dbReference type="Pfam" id="PF14432">
    <property type="entry name" value="DYW_deaminase"/>
    <property type="match status" value="1"/>
</dbReference>
<dbReference type="Pfam" id="PF20431">
    <property type="entry name" value="E_motif"/>
    <property type="match status" value="1"/>
</dbReference>
<dbReference type="NCBIfam" id="TIGR00756">
    <property type="entry name" value="PPR"/>
    <property type="match status" value="6"/>
</dbReference>
<dbReference type="FunFam" id="1.25.40.10:FF:000305">
    <property type="entry name" value="Pentatricopeptide repeat-containing protein mitochondrial"/>
    <property type="match status" value="1"/>
</dbReference>
<feature type="repeat" description="PPR" evidence="2">
    <location>
        <begin position="286"/>
        <end position="316"/>
    </location>
</feature>
<accession>A0A2I0VGI6</accession>
<dbReference type="PROSITE" id="PS51375">
    <property type="entry name" value="PPR"/>
    <property type="match status" value="6"/>
</dbReference>
<feature type="repeat" description="PPR" evidence="2">
    <location>
        <begin position="464"/>
        <end position="498"/>
    </location>
</feature>
<dbReference type="GO" id="GO:0009451">
    <property type="term" value="P:RNA modification"/>
    <property type="evidence" value="ECO:0007669"/>
    <property type="project" value="InterPro"/>
</dbReference>
<dbReference type="InterPro" id="IPR002885">
    <property type="entry name" value="PPR_rpt"/>
</dbReference>